<name>A0A1H1VX64_9ACTN</name>
<dbReference type="AlphaFoldDB" id="A0A1H1VX64"/>
<reference evidence="1 2" key="1">
    <citation type="submission" date="2016-10" db="EMBL/GenBank/DDBJ databases">
        <authorList>
            <person name="de Groot N.N."/>
        </authorList>
    </citation>
    <scope>NUCLEOTIDE SEQUENCE [LARGE SCALE GENOMIC DNA]</scope>
    <source>
        <strain evidence="1 2">DSM 21741</strain>
    </source>
</reference>
<gene>
    <name evidence="1" type="ORF">SAMN04488543_2599</name>
</gene>
<accession>A0A1H1VX64</accession>
<sequence>MTGSATTPTVVSSPAVSASAAARARLRERVAELHAQRTAPPTSGAAG</sequence>
<dbReference type="RefSeq" id="WP_157720476.1">
    <property type="nucleotide sequence ID" value="NZ_LT629749.1"/>
</dbReference>
<proteinExistence type="predicted"/>
<protein>
    <submittedName>
        <fullName evidence="1">Uncharacterized protein</fullName>
    </submittedName>
</protein>
<dbReference type="EMBL" id="LT629749">
    <property type="protein sequence ID" value="SDS89457.1"/>
    <property type="molecule type" value="Genomic_DNA"/>
</dbReference>
<evidence type="ECO:0000313" key="2">
    <source>
        <dbReference type="Proteomes" id="UP000199092"/>
    </source>
</evidence>
<keyword evidence="2" id="KW-1185">Reference proteome</keyword>
<organism evidence="1 2">
    <name type="scientific">Friedmanniella luteola</name>
    <dbReference type="NCBI Taxonomy" id="546871"/>
    <lineage>
        <taxon>Bacteria</taxon>
        <taxon>Bacillati</taxon>
        <taxon>Actinomycetota</taxon>
        <taxon>Actinomycetes</taxon>
        <taxon>Propionibacteriales</taxon>
        <taxon>Nocardioidaceae</taxon>
        <taxon>Friedmanniella</taxon>
    </lineage>
</organism>
<dbReference type="Proteomes" id="UP000199092">
    <property type="component" value="Chromosome I"/>
</dbReference>
<evidence type="ECO:0000313" key="1">
    <source>
        <dbReference type="EMBL" id="SDS89457.1"/>
    </source>
</evidence>